<organism evidence="9 10">
    <name type="scientific">Pendulispora rubella</name>
    <dbReference type="NCBI Taxonomy" id="2741070"/>
    <lineage>
        <taxon>Bacteria</taxon>
        <taxon>Pseudomonadati</taxon>
        <taxon>Myxococcota</taxon>
        <taxon>Myxococcia</taxon>
        <taxon>Myxococcales</taxon>
        <taxon>Sorangiineae</taxon>
        <taxon>Pendulisporaceae</taxon>
        <taxon>Pendulispora</taxon>
    </lineage>
</organism>
<comment type="similarity">
    <text evidence="2 5">Belongs to the acyl-CoA dehydrogenase family.</text>
</comment>
<dbReference type="PANTHER" id="PTHR43884">
    <property type="entry name" value="ACYL-COA DEHYDROGENASE"/>
    <property type="match status" value="1"/>
</dbReference>
<evidence type="ECO:0000256" key="2">
    <source>
        <dbReference type="ARBA" id="ARBA00009347"/>
    </source>
</evidence>
<reference evidence="9" key="1">
    <citation type="submission" date="2021-12" db="EMBL/GenBank/DDBJ databases">
        <title>Discovery of the Pendulisporaceae a myxobacterial family with distinct sporulation behavior and unique specialized metabolism.</title>
        <authorList>
            <person name="Garcia R."/>
            <person name="Popoff A."/>
            <person name="Bader C.D."/>
            <person name="Loehr J."/>
            <person name="Walesch S."/>
            <person name="Walt C."/>
            <person name="Boldt J."/>
            <person name="Bunk B."/>
            <person name="Haeckl F.J.F.P.J."/>
            <person name="Gunesch A.P."/>
            <person name="Birkelbach J."/>
            <person name="Nuebel U."/>
            <person name="Pietschmann T."/>
            <person name="Bach T."/>
            <person name="Mueller R."/>
        </authorList>
    </citation>
    <scope>NUCLEOTIDE SEQUENCE</scope>
    <source>
        <strain evidence="9">MSr11367</strain>
    </source>
</reference>
<feature type="domain" description="Acyl-CoA dehydrogenase/oxidase C-terminal" evidence="6">
    <location>
        <begin position="230"/>
        <end position="378"/>
    </location>
</feature>
<dbReference type="PROSITE" id="PS00073">
    <property type="entry name" value="ACYL_COA_DH_2"/>
    <property type="match status" value="1"/>
</dbReference>
<dbReference type="EMBL" id="CP089983">
    <property type="protein sequence ID" value="WXB01993.1"/>
    <property type="molecule type" value="Genomic_DNA"/>
</dbReference>
<dbReference type="Gene3D" id="2.40.110.10">
    <property type="entry name" value="Butyryl-CoA Dehydrogenase, subunit A, domain 2"/>
    <property type="match status" value="1"/>
</dbReference>
<feature type="domain" description="Acyl-CoA oxidase/dehydrogenase middle" evidence="7">
    <location>
        <begin position="124"/>
        <end position="218"/>
    </location>
</feature>
<evidence type="ECO:0000256" key="1">
    <source>
        <dbReference type="ARBA" id="ARBA00001974"/>
    </source>
</evidence>
<dbReference type="Pfam" id="PF00441">
    <property type="entry name" value="Acyl-CoA_dh_1"/>
    <property type="match status" value="1"/>
</dbReference>
<keyword evidence="10" id="KW-1185">Reference proteome</keyword>
<dbReference type="PROSITE" id="PS00072">
    <property type="entry name" value="ACYL_COA_DH_1"/>
    <property type="match status" value="1"/>
</dbReference>
<dbReference type="PIRSF" id="PIRSF016578">
    <property type="entry name" value="HsaA"/>
    <property type="match status" value="1"/>
</dbReference>
<dbReference type="Gene3D" id="1.10.540.10">
    <property type="entry name" value="Acyl-CoA dehydrogenase/oxidase, N-terminal domain"/>
    <property type="match status" value="1"/>
</dbReference>
<dbReference type="InterPro" id="IPR006091">
    <property type="entry name" value="Acyl-CoA_Oxase/DH_mid-dom"/>
</dbReference>
<dbReference type="InterPro" id="IPR006089">
    <property type="entry name" value="Acyl-CoA_DH_CS"/>
</dbReference>
<dbReference type="PANTHER" id="PTHR43884:SF12">
    <property type="entry name" value="ISOVALERYL-COA DEHYDROGENASE, MITOCHONDRIAL-RELATED"/>
    <property type="match status" value="1"/>
</dbReference>
<dbReference type="SUPFAM" id="SSF47203">
    <property type="entry name" value="Acyl-CoA dehydrogenase C-terminal domain-like"/>
    <property type="match status" value="1"/>
</dbReference>
<keyword evidence="5" id="KW-0560">Oxidoreductase</keyword>
<dbReference type="InterPro" id="IPR009075">
    <property type="entry name" value="AcylCo_DH/oxidase_C"/>
</dbReference>
<proteinExistence type="inferred from homology"/>
<dbReference type="InterPro" id="IPR013786">
    <property type="entry name" value="AcylCoA_DH/ox_N"/>
</dbReference>
<dbReference type="SUPFAM" id="SSF56645">
    <property type="entry name" value="Acyl-CoA dehydrogenase NM domain-like"/>
    <property type="match status" value="1"/>
</dbReference>
<sequence length="384" mass="41375">MTAIGFALTDEQLRLREKARDFARREIDPVAKDHDAKASFPWTVLERARAAGLRNICVPRSYGGLGHGVLEGCFVVEEIAHGCGGVANAFTINEVVSLPIISDGTKEQCRKWLGALVEGQLGSLAVTEPGAGSDLGAMASTATRRGDEYVLHGTKTLISNVAESAFFLLFAKTPGSDSRSGMSAFIVPRESPGLRVARVFDKMGQRASDTGEIELHEVVIPASHRIGAEGQGLAIMTKAFGGARPWTAAATLGVGRRAMEESVRYAKERQASGQPIWKHQAIGHKLAEMAMNLEAGRLLMWKAAWGVDIGQAAPELLACAKTFAADSVMTICTDAVQIFGGYGYMRDFPVEKLMRDAKAFQIYDGTSEIQRNVIARHLVRRTGG</sequence>
<evidence type="ECO:0000313" key="10">
    <source>
        <dbReference type="Proteomes" id="UP001374803"/>
    </source>
</evidence>
<evidence type="ECO:0000256" key="4">
    <source>
        <dbReference type="ARBA" id="ARBA00022827"/>
    </source>
</evidence>
<feature type="domain" description="Acyl-CoA dehydrogenase/oxidase N-terminal" evidence="8">
    <location>
        <begin position="9"/>
        <end position="119"/>
    </location>
</feature>
<dbReference type="Pfam" id="PF02770">
    <property type="entry name" value="Acyl-CoA_dh_M"/>
    <property type="match status" value="1"/>
</dbReference>
<evidence type="ECO:0000259" key="8">
    <source>
        <dbReference type="Pfam" id="PF02771"/>
    </source>
</evidence>
<dbReference type="Gene3D" id="1.20.140.10">
    <property type="entry name" value="Butyryl-CoA Dehydrogenase, subunit A, domain 3"/>
    <property type="match status" value="1"/>
</dbReference>
<dbReference type="Pfam" id="PF02771">
    <property type="entry name" value="Acyl-CoA_dh_N"/>
    <property type="match status" value="1"/>
</dbReference>
<evidence type="ECO:0000259" key="7">
    <source>
        <dbReference type="Pfam" id="PF02770"/>
    </source>
</evidence>
<comment type="cofactor">
    <cofactor evidence="1 5">
        <name>FAD</name>
        <dbReference type="ChEBI" id="CHEBI:57692"/>
    </cofactor>
</comment>
<accession>A0ABZ2KW54</accession>
<protein>
    <submittedName>
        <fullName evidence="9">Acyl-CoA dehydrogenase family protein</fullName>
    </submittedName>
</protein>
<evidence type="ECO:0000256" key="3">
    <source>
        <dbReference type="ARBA" id="ARBA00022630"/>
    </source>
</evidence>
<gene>
    <name evidence="9" type="ORF">LVJ94_34390</name>
</gene>
<dbReference type="Proteomes" id="UP001374803">
    <property type="component" value="Chromosome"/>
</dbReference>
<keyword evidence="4 5" id="KW-0274">FAD</keyword>
<dbReference type="InterPro" id="IPR037069">
    <property type="entry name" value="AcylCoA_DH/ox_N_sf"/>
</dbReference>
<evidence type="ECO:0000313" key="9">
    <source>
        <dbReference type="EMBL" id="WXB01993.1"/>
    </source>
</evidence>
<dbReference type="RefSeq" id="WP_394831615.1">
    <property type="nucleotide sequence ID" value="NZ_CP089929.1"/>
</dbReference>
<keyword evidence="3 5" id="KW-0285">Flavoprotein</keyword>
<dbReference type="InterPro" id="IPR046373">
    <property type="entry name" value="Acyl-CoA_Oxase/DH_mid-dom_sf"/>
</dbReference>
<evidence type="ECO:0000256" key="5">
    <source>
        <dbReference type="RuleBase" id="RU362125"/>
    </source>
</evidence>
<dbReference type="InterPro" id="IPR009100">
    <property type="entry name" value="AcylCoA_DH/oxidase_NM_dom_sf"/>
</dbReference>
<dbReference type="InterPro" id="IPR036250">
    <property type="entry name" value="AcylCo_DH-like_C"/>
</dbReference>
<evidence type="ECO:0000259" key="6">
    <source>
        <dbReference type="Pfam" id="PF00441"/>
    </source>
</evidence>
<name>A0ABZ2KW54_9BACT</name>